<dbReference type="Proteomes" id="UP000807825">
    <property type="component" value="Unassembled WGS sequence"/>
</dbReference>
<organism evidence="1 2">
    <name type="scientific">Desulfomonile tiedjei</name>
    <dbReference type="NCBI Taxonomy" id="2358"/>
    <lineage>
        <taxon>Bacteria</taxon>
        <taxon>Pseudomonadati</taxon>
        <taxon>Thermodesulfobacteriota</taxon>
        <taxon>Desulfomonilia</taxon>
        <taxon>Desulfomonilales</taxon>
        <taxon>Desulfomonilaceae</taxon>
        <taxon>Desulfomonile</taxon>
    </lineage>
</organism>
<evidence type="ECO:0000313" key="1">
    <source>
        <dbReference type="EMBL" id="MBI5251052.1"/>
    </source>
</evidence>
<dbReference type="EMBL" id="JACRDE010000424">
    <property type="protein sequence ID" value="MBI5251052.1"/>
    <property type="molecule type" value="Genomic_DNA"/>
</dbReference>
<sequence length="91" mass="10669">MSKLDPEEKEILESYDRDEWQSVSDLKSQSERYQKYADATFKKDKRVNIRMSQKDLVAIQKKALEEGIPYQTLLSSIIHKYVSGRLTEKNA</sequence>
<reference evidence="1" key="1">
    <citation type="submission" date="2020-07" db="EMBL/GenBank/DDBJ databases">
        <title>Huge and variable diversity of episymbiotic CPR bacteria and DPANN archaea in groundwater ecosystems.</title>
        <authorList>
            <person name="He C.Y."/>
            <person name="Keren R."/>
            <person name="Whittaker M."/>
            <person name="Farag I.F."/>
            <person name="Doudna J."/>
            <person name="Cate J.H.D."/>
            <person name="Banfield J.F."/>
        </authorList>
    </citation>
    <scope>NUCLEOTIDE SEQUENCE</scope>
    <source>
        <strain evidence="1">NC_groundwater_1664_Pr3_B-0.1um_52_9</strain>
    </source>
</reference>
<dbReference type="AlphaFoldDB" id="A0A9D6Z4Z5"/>
<comment type="caution">
    <text evidence="1">The sequence shown here is derived from an EMBL/GenBank/DDBJ whole genome shotgun (WGS) entry which is preliminary data.</text>
</comment>
<protein>
    <submittedName>
        <fullName evidence="1">Antitoxin</fullName>
    </submittedName>
</protein>
<gene>
    <name evidence="1" type="ORF">HY912_16305</name>
</gene>
<proteinExistence type="predicted"/>
<evidence type="ECO:0000313" key="2">
    <source>
        <dbReference type="Proteomes" id="UP000807825"/>
    </source>
</evidence>
<accession>A0A9D6Z4Z5</accession>
<name>A0A9D6Z4Z5_9BACT</name>